<sequence length="312" mass="34595">MSYTPLLGGSNLPAPVILQDHPVFLRASHSAWQWIDQKALVASRGTVLGYLVAAASMTIHYKMTEEKEGTGLSNLFNFSTICSTLTFIYHVITFAWTYTHMYHPEPSEVEGRFARLIIKAMSLPENMASPRKQFYFQLFHSATTVFCFMNSVIYWLITRQHDAAAAAVTVGSEVAVNLAKATSGTPLSDLLGEGWFKTFIMINLHAANSLIMVVEIFFFNSIKPALNVGSHMLSLMGLSGAYLAWGAVGKSVTGEYPFFWMDEAQVGSKEAVSLYSIGFVLLAPMMYILMHGFIGIREILTRPARPGNRTDH</sequence>
<gene>
    <name evidence="2" type="ORF">E4U13_006404</name>
</gene>
<dbReference type="PANTHER" id="PTHR12242">
    <property type="entry name" value="OS02G0130600 PROTEIN-RELATED"/>
    <property type="match status" value="1"/>
</dbReference>
<feature type="transmembrane region" description="Helical" evidence="1">
    <location>
        <begin position="47"/>
        <end position="63"/>
    </location>
</feature>
<proteinExistence type="predicted"/>
<feature type="transmembrane region" description="Helical" evidence="1">
    <location>
        <begin position="199"/>
        <end position="220"/>
    </location>
</feature>
<keyword evidence="1" id="KW-0472">Membrane</keyword>
<feature type="transmembrane region" description="Helical" evidence="1">
    <location>
        <begin position="75"/>
        <end position="98"/>
    </location>
</feature>
<dbReference type="AlphaFoldDB" id="A0A9P7PU57"/>
<protein>
    <submittedName>
        <fullName evidence="2">Uncharacterized protein</fullName>
    </submittedName>
</protein>
<keyword evidence="1" id="KW-1133">Transmembrane helix</keyword>
<evidence type="ECO:0000313" key="3">
    <source>
        <dbReference type="Proteomes" id="UP000732380"/>
    </source>
</evidence>
<accession>A0A9P7PU57</accession>
<dbReference type="Proteomes" id="UP000732380">
    <property type="component" value="Unassembled WGS sequence"/>
</dbReference>
<dbReference type="GO" id="GO:0016020">
    <property type="term" value="C:membrane"/>
    <property type="evidence" value="ECO:0007669"/>
    <property type="project" value="TreeGrafter"/>
</dbReference>
<dbReference type="EMBL" id="SRQM01000557">
    <property type="protein sequence ID" value="KAG6108521.1"/>
    <property type="molecule type" value="Genomic_DNA"/>
</dbReference>
<keyword evidence="3" id="KW-1185">Reference proteome</keyword>
<evidence type="ECO:0000256" key="1">
    <source>
        <dbReference type="SAM" id="Phobius"/>
    </source>
</evidence>
<keyword evidence="1" id="KW-0812">Transmembrane</keyword>
<comment type="caution">
    <text evidence="2">The sequence shown here is derived from an EMBL/GenBank/DDBJ whole genome shotgun (WGS) entry which is preliminary data.</text>
</comment>
<dbReference type="PANTHER" id="PTHR12242:SF1">
    <property type="entry name" value="MYND-TYPE DOMAIN-CONTAINING PROTEIN"/>
    <property type="match status" value="1"/>
</dbReference>
<feature type="transmembrane region" description="Helical" evidence="1">
    <location>
        <begin position="232"/>
        <end position="252"/>
    </location>
</feature>
<feature type="transmembrane region" description="Helical" evidence="1">
    <location>
        <begin position="134"/>
        <end position="156"/>
    </location>
</feature>
<feature type="transmembrane region" description="Helical" evidence="1">
    <location>
        <begin position="272"/>
        <end position="296"/>
    </location>
</feature>
<reference evidence="2 3" key="1">
    <citation type="journal article" date="2020" name="bioRxiv">
        <title>Whole genome comparisons of ergot fungi reveals the divergence and evolution of species within the genus Claviceps are the result of varying mechanisms driving genome evolution and host range expansion.</title>
        <authorList>
            <person name="Wyka S.A."/>
            <person name="Mondo S.J."/>
            <person name="Liu M."/>
            <person name="Dettman J."/>
            <person name="Nalam V."/>
            <person name="Broders K.D."/>
        </authorList>
    </citation>
    <scope>NUCLEOTIDE SEQUENCE [LARGE SCALE GENOMIC DNA]</scope>
    <source>
        <strain evidence="2 3">LM576</strain>
    </source>
</reference>
<feature type="transmembrane region" description="Helical" evidence="1">
    <location>
        <begin position="163"/>
        <end position="179"/>
    </location>
</feature>
<evidence type="ECO:0000313" key="2">
    <source>
        <dbReference type="EMBL" id="KAG6108521.1"/>
    </source>
</evidence>
<organism evidence="2 3">
    <name type="scientific">Claviceps humidiphila</name>
    <dbReference type="NCBI Taxonomy" id="1294629"/>
    <lineage>
        <taxon>Eukaryota</taxon>
        <taxon>Fungi</taxon>
        <taxon>Dikarya</taxon>
        <taxon>Ascomycota</taxon>
        <taxon>Pezizomycotina</taxon>
        <taxon>Sordariomycetes</taxon>
        <taxon>Hypocreomycetidae</taxon>
        <taxon>Hypocreales</taxon>
        <taxon>Clavicipitaceae</taxon>
        <taxon>Claviceps</taxon>
    </lineage>
</organism>
<name>A0A9P7PU57_9HYPO</name>